<dbReference type="InterPro" id="IPR036291">
    <property type="entry name" value="NAD(P)-bd_dom_sf"/>
</dbReference>
<dbReference type="InterPro" id="IPR013328">
    <property type="entry name" value="6PGD_dom2"/>
</dbReference>
<evidence type="ECO:0000313" key="14">
    <source>
        <dbReference type="EMBL" id="MDS0297302.1"/>
    </source>
</evidence>
<dbReference type="PANTHER" id="PTHR43765:SF2">
    <property type="entry name" value="2-DEHYDROPANTOATE 2-REDUCTASE"/>
    <property type="match status" value="1"/>
</dbReference>
<reference evidence="14 15" key="1">
    <citation type="submission" date="2022-06" db="EMBL/GenBank/DDBJ databases">
        <title>Halogeometricum sp. a new haloarchaeum isolate from saline soil.</title>
        <authorList>
            <person name="Strakova D."/>
            <person name="Galisteo C."/>
            <person name="Sanchez-Porro C."/>
            <person name="Ventosa A."/>
        </authorList>
    </citation>
    <scope>NUCLEOTIDE SEQUENCE [LARGE SCALE GENOMIC DNA]</scope>
    <source>
        <strain evidence="14 15">S1BR25-6</strain>
    </source>
</reference>
<dbReference type="SUPFAM" id="SSF51735">
    <property type="entry name" value="NAD(P)-binding Rossmann-fold domains"/>
    <property type="match status" value="1"/>
</dbReference>
<dbReference type="InterPro" id="IPR008927">
    <property type="entry name" value="6-PGluconate_DH-like_C_sf"/>
</dbReference>
<evidence type="ECO:0000256" key="5">
    <source>
        <dbReference type="ARBA" id="ARBA00022993"/>
    </source>
</evidence>
<evidence type="ECO:0000256" key="6">
    <source>
        <dbReference type="ARBA" id="ARBA00023002"/>
    </source>
</evidence>
<comment type="caution">
    <text evidence="14">The sequence shown here is derived from an EMBL/GenBank/DDBJ whole genome shotgun (WGS) entry which is preliminary data.</text>
</comment>
<protein>
    <recommendedName>
        <fullName evidence="3 10">2-dehydropantoate 2-reductase</fullName>
        <ecNumber evidence="3 10">1.1.1.169</ecNumber>
    </recommendedName>
    <alternativeName>
        <fullName evidence="7 10">Ketopantoate reductase</fullName>
    </alternativeName>
</protein>
<comment type="catalytic activity">
    <reaction evidence="8">
        <text>(R)-pantoate + NADP(+) = 2-dehydropantoate + NADPH + H(+)</text>
        <dbReference type="Rhea" id="RHEA:16233"/>
        <dbReference type="ChEBI" id="CHEBI:11561"/>
        <dbReference type="ChEBI" id="CHEBI:15378"/>
        <dbReference type="ChEBI" id="CHEBI:15980"/>
        <dbReference type="ChEBI" id="CHEBI:57783"/>
        <dbReference type="ChEBI" id="CHEBI:58349"/>
        <dbReference type="EC" id="1.1.1.169"/>
    </reaction>
    <physiologicalReaction direction="right-to-left" evidence="8">
        <dbReference type="Rhea" id="RHEA:16235"/>
    </physiologicalReaction>
</comment>
<dbReference type="EC" id="1.1.1.169" evidence="3 10"/>
<evidence type="ECO:0000256" key="4">
    <source>
        <dbReference type="ARBA" id="ARBA00022857"/>
    </source>
</evidence>
<comment type="function">
    <text evidence="10">Catalyzes the NADPH-dependent reduction of ketopantoate into pantoic acid.</text>
</comment>
<comment type="pathway">
    <text evidence="1 10">Cofactor biosynthesis; coenzyme A biosynthesis.</text>
</comment>
<comment type="similarity">
    <text evidence="2 10">Belongs to the ketopantoate reductase family.</text>
</comment>
<keyword evidence="5 10" id="KW-0173">Coenzyme A biosynthesis</keyword>
<evidence type="ECO:0000256" key="7">
    <source>
        <dbReference type="ARBA" id="ARBA00032024"/>
    </source>
</evidence>
<accession>A0ABU2G903</accession>
<evidence type="ECO:0000256" key="2">
    <source>
        <dbReference type="ARBA" id="ARBA00007870"/>
    </source>
</evidence>
<dbReference type="PANTHER" id="PTHR43765">
    <property type="entry name" value="2-DEHYDROPANTOATE 2-REDUCTASE-RELATED"/>
    <property type="match status" value="1"/>
</dbReference>
<dbReference type="InterPro" id="IPR013332">
    <property type="entry name" value="KPR_N"/>
</dbReference>
<keyword evidence="15" id="KW-1185">Reference proteome</keyword>
<dbReference type="SUPFAM" id="SSF48179">
    <property type="entry name" value="6-phosphogluconate dehydrogenase C-terminal domain-like"/>
    <property type="match status" value="1"/>
</dbReference>
<sequence>MDVLVFGAGSLGTLVGALLARAHDVTLVGRDPHVSRVREGGVRVSGAVEARTAPAATTKYDGSAADLAVVAVKSFDTAAAADALGAGSFEVVCSLQNGLAEETLAARLDAPVLAGTATYGARLVEPGHVECTGVGRVVLGARSGGTDPRAERVGKAFRDAGIETLVASDMPRRLWEKLAVNAGVNAVTALARVENGALTDDPGRELARRATRETARVARAEGVSLSNRRALSALDEVVTATEANRSSMLQDVDDEKRTEVDAINGTVVERAERHRLDVPTNRTLAALLRTWEVGRGVRKAGGGSVPPESTSRGESRQ</sequence>
<dbReference type="NCBIfam" id="TIGR00745">
    <property type="entry name" value="apbA_panE"/>
    <property type="match status" value="1"/>
</dbReference>
<evidence type="ECO:0000256" key="11">
    <source>
        <dbReference type="SAM" id="MobiDB-lite"/>
    </source>
</evidence>
<keyword evidence="6 10" id="KW-0560">Oxidoreductase</keyword>
<name>A0ABU2G903_9EURY</name>
<evidence type="ECO:0000259" key="13">
    <source>
        <dbReference type="Pfam" id="PF08546"/>
    </source>
</evidence>
<gene>
    <name evidence="14" type="ORF">NDI76_00915</name>
</gene>
<comment type="catalytic activity">
    <reaction evidence="9">
        <text>(R)-pantoate + NAD(+) = 2-dehydropantoate + NADH + H(+)</text>
        <dbReference type="Rhea" id="RHEA:61292"/>
        <dbReference type="ChEBI" id="CHEBI:11561"/>
        <dbReference type="ChEBI" id="CHEBI:15378"/>
        <dbReference type="ChEBI" id="CHEBI:15980"/>
        <dbReference type="ChEBI" id="CHEBI:57540"/>
        <dbReference type="ChEBI" id="CHEBI:57945"/>
    </reaction>
    <physiologicalReaction direction="right-to-left" evidence="9">
        <dbReference type="Rhea" id="RHEA:61294"/>
    </physiologicalReaction>
</comment>
<evidence type="ECO:0000256" key="1">
    <source>
        <dbReference type="ARBA" id="ARBA00004724"/>
    </source>
</evidence>
<dbReference type="Proteomes" id="UP001257060">
    <property type="component" value="Unassembled WGS sequence"/>
</dbReference>
<evidence type="ECO:0000256" key="8">
    <source>
        <dbReference type="ARBA" id="ARBA00047506"/>
    </source>
</evidence>
<feature type="domain" description="Ketopantoate reductase N-terminal" evidence="12">
    <location>
        <begin position="3"/>
        <end position="142"/>
    </location>
</feature>
<keyword evidence="4 10" id="KW-0521">NADP</keyword>
<evidence type="ECO:0000259" key="12">
    <source>
        <dbReference type="Pfam" id="PF02558"/>
    </source>
</evidence>
<dbReference type="Pfam" id="PF08546">
    <property type="entry name" value="ApbA_C"/>
    <property type="match status" value="1"/>
</dbReference>
<dbReference type="Gene3D" id="1.10.1040.10">
    <property type="entry name" value="N-(1-d-carboxylethyl)-l-norvaline Dehydrogenase, domain 2"/>
    <property type="match status" value="1"/>
</dbReference>
<proteinExistence type="inferred from homology"/>
<dbReference type="InterPro" id="IPR003710">
    <property type="entry name" value="ApbA"/>
</dbReference>
<evidence type="ECO:0000256" key="10">
    <source>
        <dbReference type="RuleBase" id="RU362068"/>
    </source>
</evidence>
<feature type="region of interest" description="Disordered" evidence="11">
    <location>
        <begin position="295"/>
        <end position="317"/>
    </location>
</feature>
<dbReference type="EMBL" id="JAMQOP010000001">
    <property type="protein sequence ID" value="MDS0297302.1"/>
    <property type="molecule type" value="Genomic_DNA"/>
</dbReference>
<dbReference type="RefSeq" id="WP_310922087.1">
    <property type="nucleotide sequence ID" value="NZ_JAMQOP010000001.1"/>
</dbReference>
<dbReference type="InterPro" id="IPR013752">
    <property type="entry name" value="KPA_reductase"/>
</dbReference>
<dbReference type="Pfam" id="PF02558">
    <property type="entry name" value="ApbA"/>
    <property type="match status" value="1"/>
</dbReference>
<organism evidence="14 15">
    <name type="scientific">Halogeometricum salsisoli</name>
    <dbReference type="NCBI Taxonomy" id="2950536"/>
    <lineage>
        <taxon>Archaea</taxon>
        <taxon>Methanobacteriati</taxon>
        <taxon>Methanobacteriota</taxon>
        <taxon>Stenosarchaea group</taxon>
        <taxon>Halobacteria</taxon>
        <taxon>Halobacteriales</taxon>
        <taxon>Haloferacaceae</taxon>
        <taxon>Halogeometricum</taxon>
    </lineage>
</organism>
<dbReference type="InterPro" id="IPR050838">
    <property type="entry name" value="Ketopantoate_reductase"/>
</dbReference>
<evidence type="ECO:0000256" key="9">
    <source>
        <dbReference type="ARBA" id="ARBA00048196"/>
    </source>
</evidence>
<feature type="domain" description="Ketopantoate reductase C-terminal" evidence="13">
    <location>
        <begin position="172"/>
        <end position="290"/>
    </location>
</feature>
<dbReference type="Gene3D" id="3.40.50.720">
    <property type="entry name" value="NAD(P)-binding Rossmann-like Domain"/>
    <property type="match status" value="1"/>
</dbReference>
<evidence type="ECO:0000313" key="15">
    <source>
        <dbReference type="Proteomes" id="UP001257060"/>
    </source>
</evidence>
<evidence type="ECO:0000256" key="3">
    <source>
        <dbReference type="ARBA" id="ARBA00013014"/>
    </source>
</evidence>